<dbReference type="HOGENOM" id="CLU_897285_0_0_1"/>
<organism evidence="2 3">
    <name type="scientific">Galerina marginata (strain CBS 339.88)</name>
    <dbReference type="NCBI Taxonomy" id="685588"/>
    <lineage>
        <taxon>Eukaryota</taxon>
        <taxon>Fungi</taxon>
        <taxon>Dikarya</taxon>
        <taxon>Basidiomycota</taxon>
        <taxon>Agaricomycotina</taxon>
        <taxon>Agaricomycetes</taxon>
        <taxon>Agaricomycetidae</taxon>
        <taxon>Agaricales</taxon>
        <taxon>Agaricineae</taxon>
        <taxon>Strophariaceae</taxon>
        <taxon>Galerina</taxon>
    </lineage>
</organism>
<evidence type="ECO:0000313" key="2">
    <source>
        <dbReference type="EMBL" id="KDR65271.1"/>
    </source>
</evidence>
<protein>
    <submittedName>
        <fullName evidence="2">Uncharacterized protein</fullName>
    </submittedName>
</protein>
<dbReference type="Proteomes" id="UP000027222">
    <property type="component" value="Unassembled WGS sequence"/>
</dbReference>
<sequence>MEGHVNFDLPVLVSETILTAITSFWLALWPYAVDLVDRYGVLPDRDTVLELLTREYHNLALLYETYADPDVPEPANIRRMRNWLHWLVLRLNLDDAPYFQALLPPIGSERLHGLADLYPLDVDFFDINLGGDVQPNAFDMDGEPNLGDMSLAGPTLRSSRAKGKGRQRSVSSQPRASTSQLPPSDEDYEDDAEEEPKPKTRRNTRTTTPANAKPLFKAELFKDYTLKILTADLEDFHDLQTWKILTEDSDDFADFKLRVLRWSTLFNLKSQKSSKAAVRIFRVCKSEKSSKSAVGISTLRKSLKSAIPSI</sequence>
<dbReference type="AlphaFoldDB" id="A0A067S396"/>
<evidence type="ECO:0000256" key="1">
    <source>
        <dbReference type="SAM" id="MobiDB-lite"/>
    </source>
</evidence>
<gene>
    <name evidence="2" type="ORF">GALMADRAFT_217622</name>
</gene>
<proteinExistence type="predicted"/>
<feature type="compositionally biased region" description="Acidic residues" evidence="1">
    <location>
        <begin position="184"/>
        <end position="194"/>
    </location>
</feature>
<reference evidence="3" key="1">
    <citation type="journal article" date="2014" name="Proc. Natl. Acad. Sci. U.S.A.">
        <title>Extensive sampling of basidiomycete genomes demonstrates inadequacy of the white-rot/brown-rot paradigm for wood decay fungi.</title>
        <authorList>
            <person name="Riley R."/>
            <person name="Salamov A.A."/>
            <person name="Brown D.W."/>
            <person name="Nagy L.G."/>
            <person name="Floudas D."/>
            <person name="Held B.W."/>
            <person name="Levasseur A."/>
            <person name="Lombard V."/>
            <person name="Morin E."/>
            <person name="Otillar R."/>
            <person name="Lindquist E.A."/>
            <person name="Sun H."/>
            <person name="LaButti K.M."/>
            <person name="Schmutz J."/>
            <person name="Jabbour D."/>
            <person name="Luo H."/>
            <person name="Baker S.E."/>
            <person name="Pisabarro A.G."/>
            <person name="Walton J.D."/>
            <person name="Blanchette R.A."/>
            <person name="Henrissat B."/>
            <person name="Martin F."/>
            <person name="Cullen D."/>
            <person name="Hibbett D.S."/>
            <person name="Grigoriev I.V."/>
        </authorList>
    </citation>
    <scope>NUCLEOTIDE SEQUENCE [LARGE SCALE GENOMIC DNA]</scope>
    <source>
        <strain evidence="3">CBS 339.88</strain>
    </source>
</reference>
<keyword evidence="3" id="KW-1185">Reference proteome</keyword>
<dbReference type="EMBL" id="KL142464">
    <property type="protein sequence ID" value="KDR65271.1"/>
    <property type="molecule type" value="Genomic_DNA"/>
</dbReference>
<accession>A0A067S396</accession>
<evidence type="ECO:0000313" key="3">
    <source>
        <dbReference type="Proteomes" id="UP000027222"/>
    </source>
</evidence>
<name>A0A067S396_GALM3</name>
<feature type="region of interest" description="Disordered" evidence="1">
    <location>
        <begin position="136"/>
        <end position="209"/>
    </location>
</feature>
<feature type="compositionally biased region" description="Polar residues" evidence="1">
    <location>
        <begin position="168"/>
        <end position="181"/>
    </location>
</feature>